<dbReference type="Gene3D" id="3.90.1200.10">
    <property type="match status" value="1"/>
</dbReference>
<dbReference type="InterPro" id="IPR011009">
    <property type="entry name" value="Kinase-like_dom_sf"/>
</dbReference>
<sequence length="353" mass="37731">MVEIGRHEHRVYEPPRPECAGWQNGVVESSADPAPVAFSGSRLGWRDLPRAVRARIAELAGAEVIAETSATSGFSPGFAAVLELGNGHEIFVKAVSAEQNPVSPELARREITVATALPPEVPAPALLWSDDDGTWVLLGFEAVHGRSPEQPWRAPDVARVLAALGDLAAARPVDPHGLQPIAVALADDFRGWRTISAAAHSTQVDETGRRGERGAWVLEHVDDLAAWESAWPEAALGTALVHGDLRADNVLLDGDRTWLVDWPHATIGAPWLDLAFMLPSVEMQGGGDADALFWAQPVSAGLDPAALRAVLAALAGYFAHSSLQPSPLGIPNLRRFQGAQAEVTLDWIRRLPA</sequence>
<protein>
    <submittedName>
        <fullName evidence="2">Phosphotransferase</fullName>
    </submittedName>
</protein>
<reference evidence="2" key="1">
    <citation type="submission" date="2021-03" db="EMBL/GenBank/DDBJ databases">
        <title>Pengzhenrongella sicca gen. nov., sp. nov., a new member of suborder Micrococcineae isolated from High-Arctic tundra soil.</title>
        <authorList>
            <person name="Peng F."/>
        </authorList>
    </citation>
    <scope>NUCLEOTIDE SEQUENCE</scope>
    <source>
        <strain evidence="2">LRZ-2</strain>
    </source>
</reference>
<name>A0A8A4Z9W0_9MICO</name>
<accession>A0A8A4Z9W0</accession>
<dbReference type="Proteomes" id="UP000663937">
    <property type="component" value="Chromosome"/>
</dbReference>
<evidence type="ECO:0000259" key="1">
    <source>
        <dbReference type="Pfam" id="PF01636"/>
    </source>
</evidence>
<gene>
    <name evidence="2" type="ORF">J4E96_15410</name>
</gene>
<proteinExistence type="predicted"/>
<dbReference type="InterPro" id="IPR002575">
    <property type="entry name" value="Aminoglycoside_PTrfase"/>
</dbReference>
<evidence type="ECO:0000313" key="3">
    <source>
        <dbReference type="Proteomes" id="UP000663937"/>
    </source>
</evidence>
<dbReference type="AlphaFoldDB" id="A0A8A4Z9W0"/>
<feature type="domain" description="Aminoglycoside phosphotransferase" evidence="1">
    <location>
        <begin position="103"/>
        <end position="296"/>
    </location>
</feature>
<dbReference type="SUPFAM" id="SSF56112">
    <property type="entry name" value="Protein kinase-like (PK-like)"/>
    <property type="match status" value="1"/>
</dbReference>
<keyword evidence="3" id="KW-1185">Reference proteome</keyword>
<dbReference type="Pfam" id="PF01636">
    <property type="entry name" value="APH"/>
    <property type="match status" value="1"/>
</dbReference>
<dbReference type="KEGG" id="psic:J4E96_15410"/>
<organism evidence="2 3">
    <name type="scientific">Pengzhenrongella sicca</name>
    <dbReference type="NCBI Taxonomy" id="2819238"/>
    <lineage>
        <taxon>Bacteria</taxon>
        <taxon>Bacillati</taxon>
        <taxon>Actinomycetota</taxon>
        <taxon>Actinomycetes</taxon>
        <taxon>Micrococcales</taxon>
        <taxon>Pengzhenrongella</taxon>
    </lineage>
</organism>
<evidence type="ECO:0000313" key="2">
    <source>
        <dbReference type="EMBL" id="QTE28720.1"/>
    </source>
</evidence>
<dbReference type="EMBL" id="CP071868">
    <property type="protein sequence ID" value="QTE28720.1"/>
    <property type="molecule type" value="Genomic_DNA"/>
</dbReference>